<dbReference type="AlphaFoldDB" id="A0A512BDL7"/>
<proteinExistence type="predicted"/>
<evidence type="ECO:0000313" key="2">
    <source>
        <dbReference type="Proteomes" id="UP000321513"/>
    </source>
</evidence>
<keyword evidence="2" id="KW-1185">Reference proteome</keyword>
<evidence type="ECO:0008006" key="3">
    <source>
        <dbReference type="Google" id="ProtNLM"/>
    </source>
</evidence>
<organism evidence="1 2">
    <name type="scientific">Segetibacter aerophilus</name>
    <dbReference type="NCBI Taxonomy" id="670293"/>
    <lineage>
        <taxon>Bacteria</taxon>
        <taxon>Pseudomonadati</taxon>
        <taxon>Bacteroidota</taxon>
        <taxon>Chitinophagia</taxon>
        <taxon>Chitinophagales</taxon>
        <taxon>Chitinophagaceae</taxon>
        <taxon>Segetibacter</taxon>
    </lineage>
</organism>
<dbReference type="InterPro" id="IPR025636">
    <property type="entry name" value="DUF4294"/>
</dbReference>
<dbReference type="RefSeq" id="WP_147204179.1">
    <property type="nucleotide sequence ID" value="NZ_BJYT01000009.1"/>
</dbReference>
<reference evidence="1 2" key="1">
    <citation type="submission" date="2019-07" db="EMBL/GenBank/DDBJ databases">
        <title>Whole genome shotgun sequence of Segetibacter aerophilus NBRC 106135.</title>
        <authorList>
            <person name="Hosoyama A."/>
            <person name="Uohara A."/>
            <person name="Ohji S."/>
            <person name="Ichikawa N."/>
        </authorList>
    </citation>
    <scope>NUCLEOTIDE SEQUENCE [LARGE SCALE GENOMIC DNA]</scope>
    <source>
        <strain evidence="1 2">NBRC 106135</strain>
    </source>
</reference>
<sequence length="205" mass="23635">MSKNYKLLLTGGLIVFLLLSGIGVNAQDNRNDTLKVYAFVVDGDTIPGGRLLDVEVYTKMHAKWRQYWAEWNRLRNAVYVTYPYAKAAGKVFNEVNSLLVNVTDKQERKRIIKSREKELKKEFTSKITNLSVYQGKVLMKLIYRETGNNCYHLIQEYKGGFTAGFYQTVAIIFGSSLKQNYDPVEKDQAIEIIVKDVERMYGHRS</sequence>
<evidence type="ECO:0000313" key="1">
    <source>
        <dbReference type="EMBL" id="GEO10061.1"/>
    </source>
</evidence>
<protein>
    <recommendedName>
        <fullName evidence="3">DUF4294 domain-containing protein</fullName>
    </recommendedName>
</protein>
<accession>A0A512BDL7</accession>
<name>A0A512BDL7_9BACT</name>
<gene>
    <name evidence="1" type="ORF">SAE01_25570</name>
</gene>
<dbReference type="Pfam" id="PF14127">
    <property type="entry name" value="DUF4294"/>
    <property type="match status" value="1"/>
</dbReference>
<dbReference type="OrthoDB" id="1491885at2"/>
<comment type="caution">
    <text evidence="1">The sequence shown here is derived from an EMBL/GenBank/DDBJ whole genome shotgun (WGS) entry which is preliminary data.</text>
</comment>
<dbReference type="Proteomes" id="UP000321513">
    <property type="component" value="Unassembled WGS sequence"/>
</dbReference>
<dbReference type="EMBL" id="BJYT01000009">
    <property type="protein sequence ID" value="GEO10061.1"/>
    <property type="molecule type" value="Genomic_DNA"/>
</dbReference>